<dbReference type="AlphaFoldDB" id="A0AAJ0GI71"/>
<name>A0AAJ0GI71_9PEZI</name>
<dbReference type="InterPro" id="IPR053185">
    <property type="entry name" value="SET_domain_protein"/>
</dbReference>
<dbReference type="PANTHER" id="PTHR47332">
    <property type="entry name" value="SET DOMAIN-CONTAINING PROTEIN 5"/>
    <property type="match status" value="1"/>
</dbReference>
<dbReference type="InterPro" id="IPR046341">
    <property type="entry name" value="SET_dom_sf"/>
</dbReference>
<evidence type="ECO:0000313" key="2">
    <source>
        <dbReference type="EMBL" id="KAK3058062.1"/>
    </source>
</evidence>
<accession>A0AAJ0GI71</accession>
<protein>
    <submittedName>
        <fullName evidence="2">SET domain-containing protein 5</fullName>
    </submittedName>
</protein>
<proteinExistence type="predicted"/>
<dbReference type="CDD" id="cd20071">
    <property type="entry name" value="SET_SMYD"/>
    <property type="match status" value="1"/>
</dbReference>
<dbReference type="Proteomes" id="UP001271007">
    <property type="component" value="Unassembled WGS sequence"/>
</dbReference>
<evidence type="ECO:0000313" key="3">
    <source>
        <dbReference type="Proteomes" id="UP001271007"/>
    </source>
</evidence>
<dbReference type="InterPro" id="IPR001214">
    <property type="entry name" value="SET_dom"/>
</dbReference>
<reference evidence="2" key="1">
    <citation type="submission" date="2023-04" db="EMBL/GenBank/DDBJ databases">
        <title>Black Yeasts Isolated from many extreme environments.</title>
        <authorList>
            <person name="Coleine C."/>
            <person name="Stajich J.E."/>
            <person name="Selbmann L."/>
        </authorList>
    </citation>
    <scope>NUCLEOTIDE SEQUENCE</scope>
    <source>
        <strain evidence="2">CCFEE 5312</strain>
    </source>
</reference>
<organism evidence="2 3">
    <name type="scientific">Extremus antarcticus</name>
    <dbReference type="NCBI Taxonomy" id="702011"/>
    <lineage>
        <taxon>Eukaryota</taxon>
        <taxon>Fungi</taxon>
        <taxon>Dikarya</taxon>
        <taxon>Ascomycota</taxon>
        <taxon>Pezizomycotina</taxon>
        <taxon>Dothideomycetes</taxon>
        <taxon>Dothideomycetidae</taxon>
        <taxon>Mycosphaerellales</taxon>
        <taxon>Extremaceae</taxon>
        <taxon>Extremus</taxon>
    </lineage>
</organism>
<gene>
    <name evidence="2" type="primary">SET5</name>
    <name evidence="2" type="ORF">LTR09_001139</name>
</gene>
<dbReference type="Pfam" id="PF00856">
    <property type="entry name" value="SET"/>
    <property type="match status" value="1"/>
</dbReference>
<evidence type="ECO:0000259" key="1">
    <source>
        <dbReference type="PROSITE" id="PS50280"/>
    </source>
</evidence>
<feature type="domain" description="SET" evidence="1">
    <location>
        <begin position="3"/>
        <end position="148"/>
    </location>
</feature>
<dbReference type="SUPFAM" id="SSF82199">
    <property type="entry name" value="SET domain"/>
    <property type="match status" value="1"/>
</dbReference>
<comment type="caution">
    <text evidence="2">The sequence shown here is derived from an EMBL/GenBank/DDBJ whole genome shotgun (WGS) entry which is preliminary data.</text>
</comment>
<keyword evidence="3" id="KW-1185">Reference proteome</keyword>
<dbReference type="PROSITE" id="PS50280">
    <property type="entry name" value="SET"/>
    <property type="match status" value="1"/>
</dbReference>
<dbReference type="PANTHER" id="PTHR47332:SF2">
    <property type="entry name" value="SET-6"/>
    <property type="match status" value="1"/>
</dbReference>
<dbReference type="SMART" id="SM00317">
    <property type="entry name" value="SET"/>
    <property type="match status" value="1"/>
</dbReference>
<dbReference type="EMBL" id="JAWDJX010000002">
    <property type="protein sequence ID" value="KAK3058062.1"/>
    <property type="molecule type" value="Genomic_DNA"/>
</dbReference>
<sequence length="318" mass="35803">MTVRYEVKPSPGKGMGVFAKVNIKPDDIILHDQARMKIPVHVYYGDDPQLMEQVHTHFEALSQAHKQEYLQLYQGRSGHPSKIMRIYLAVSFHDPPRGTHAVVHLKLSLVNHSCRPNAEFSDVHNEQDTKLIGVRKIKKGEEVFVSYCGYHMNGDRARRQKFFKDGFGFECKCETCSLTGYALMLSDARRTLYRELSIRRAGASPTLPEICNLIPGIKRAPNTVPGALTDHQKVAYAFITAKVMEAEGMSGAIIGDCYLACAQNLLAQVNDMAPLIVLPTIKLMHEWFGLSIKRIGAVRNSSNDDLQAMIEFWSLSRR</sequence>
<dbReference type="Gene3D" id="2.170.270.10">
    <property type="entry name" value="SET domain"/>
    <property type="match status" value="1"/>
</dbReference>